<feature type="transmembrane region" description="Helical" evidence="10">
    <location>
        <begin position="353"/>
        <end position="375"/>
    </location>
</feature>
<proteinExistence type="predicted"/>
<keyword evidence="7" id="KW-0256">Endoplasmic reticulum</keyword>
<evidence type="ECO:0000256" key="10">
    <source>
        <dbReference type="SAM" id="Phobius"/>
    </source>
</evidence>
<dbReference type="GO" id="GO:0004376">
    <property type="term" value="F:GPI mannosyltransferase activity"/>
    <property type="evidence" value="ECO:0007669"/>
    <property type="project" value="InterPro"/>
</dbReference>
<feature type="transmembrane region" description="Helical" evidence="10">
    <location>
        <begin position="304"/>
        <end position="320"/>
    </location>
</feature>
<comment type="pathway">
    <text evidence="2">Glycolipid biosynthesis; glycosylphosphatidylinositol-anchor biosynthesis.</text>
</comment>
<dbReference type="GO" id="GO:0016020">
    <property type="term" value="C:membrane"/>
    <property type="evidence" value="ECO:0007669"/>
    <property type="project" value="GOC"/>
</dbReference>
<keyword evidence="6 10" id="KW-0812">Transmembrane</keyword>
<name>A0A0G1DA59_9BACT</name>
<protein>
    <submittedName>
        <fullName evidence="11">Uncharacterized protein</fullName>
    </submittedName>
</protein>
<evidence type="ECO:0000256" key="9">
    <source>
        <dbReference type="ARBA" id="ARBA00023136"/>
    </source>
</evidence>
<evidence type="ECO:0000256" key="4">
    <source>
        <dbReference type="ARBA" id="ARBA00022676"/>
    </source>
</evidence>
<keyword evidence="4" id="KW-0328">Glycosyltransferase</keyword>
<dbReference type="Proteomes" id="UP000033980">
    <property type="component" value="Unassembled WGS sequence"/>
</dbReference>
<evidence type="ECO:0000313" key="11">
    <source>
        <dbReference type="EMBL" id="KKS94770.1"/>
    </source>
</evidence>
<feature type="transmembrane region" description="Helical" evidence="10">
    <location>
        <begin position="92"/>
        <end position="115"/>
    </location>
</feature>
<dbReference type="PANTHER" id="PTHR12468">
    <property type="entry name" value="GPI MANNOSYLTRANSFERASE 2"/>
    <property type="match status" value="1"/>
</dbReference>
<evidence type="ECO:0000256" key="6">
    <source>
        <dbReference type="ARBA" id="ARBA00022692"/>
    </source>
</evidence>
<dbReference type="PANTHER" id="PTHR12468:SF2">
    <property type="entry name" value="GPI MANNOSYLTRANSFERASE 2"/>
    <property type="match status" value="1"/>
</dbReference>
<feature type="transmembrane region" description="Helical" evidence="10">
    <location>
        <begin position="168"/>
        <end position="196"/>
    </location>
</feature>
<comment type="subcellular location">
    <subcellularLocation>
        <location evidence="1">Endoplasmic reticulum membrane</location>
        <topology evidence="1">Multi-pass membrane protein</topology>
    </subcellularLocation>
</comment>
<feature type="transmembrane region" description="Helical" evidence="10">
    <location>
        <begin position="135"/>
        <end position="162"/>
    </location>
</feature>
<dbReference type="EMBL" id="LCFK01000003">
    <property type="protein sequence ID" value="KKS94770.1"/>
    <property type="molecule type" value="Genomic_DNA"/>
</dbReference>
<evidence type="ECO:0000313" key="12">
    <source>
        <dbReference type="Proteomes" id="UP000033980"/>
    </source>
</evidence>
<gene>
    <name evidence="11" type="ORF">UV68_C0003G0008</name>
</gene>
<evidence type="ECO:0000256" key="8">
    <source>
        <dbReference type="ARBA" id="ARBA00022989"/>
    </source>
</evidence>
<organism evidence="11 12">
    <name type="scientific">Candidatus Collierbacteria bacterium GW2011_GWC2_43_12</name>
    <dbReference type="NCBI Taxonomy" id="1618390"/>
    <lineage>
        <taxon>Bacteria</taxon>
        <taxon>Candidatus Collieribacteriota</taxon>
    </lineage>
</organism>
<dbReference type="AlphaFoldDB" id="A0A0G1DA59"/>
<dbReference type="GO" id="GO:0031501">
    <property type="term" value="C:mannosyltransferase complex"/>
    <property type="evidence" value="ECO:0007669"/>
    <property type="project" value="TreeGrafter"/>
</dbReference>
<dbReference type="InterPro" id="IPR007315">
    <property type="entry name" value="PIG-V/Gpi18"/>
</dbReference>
<feature type="transmembrane region" description="Helical" evidence="10">
    <location>
        <begin position="277"/>
        <end position="297"/>
    </location>
</feature>
<dbReference type="GO" id="GO:0000009">
    <property type="term" value="F:alpha-1,6-mannosyltransferase activity"/>
    <property type="evidence" value="ECO:0007669"/>
    <property type="project" value="InterPro"/>
</dbReference>
<evidence type="ECO:0000256" key="7">
    <source>
        <dbReference type="ARBA" id="ARBA00022824"/>
    </source>
</evidence>
<keyword evidence="8 10" id="KW-1133">Transmembrane helix</keyword>
<keyword evidence="3" id="KW-0337">GPI-anchor biosynthesis</keyword>
<reference evidence="11 12" key="1">
    <citation type="journal article" date="2015" name="Nature">
        <title>rRNA introns, odd ribosomes, and small enigmatic genomes across a large radiation of phyla.</title>
        <authorList>
            <person name="Brown C.T."/>
            <person name="Hug L.A."/>
            <person name="Thomas B.C."/>
            <person name="Sharon I."/>
            <person name="Castelle C.J."/>
            <person name="Singh A."/>
            <person name="Wilkins M.J."/>
            <person name="Williams K.H."/>
            <person name="Banfield J.F."/>
        </authorList>
    </citation>
    <scope>NUCLEOTIDE SEQUENCE [LARGE SCALE GENOMIC DNA]</scope>
</reference>
<sequence>MSLKEILKLVLGWRLLIVIVALPAMFLLAPRTRFTNLTPTPSVANVFSMWSNFDGLHYLDLAEFGYGYQHKTDMDYAFFPVYPWAIKTFNVFGNYLASGLIISHLSLILALYFLYKLVAIDFKKKIAKETIILTLLFPTSLFFGSVYTESLFILLAVLSFYFARKNQFFLACTFAAIASATKITGIFLWPALIYEFWLAHGQDIRKSLNLSTIWLAIPPLGLISFMRFQYIKTGNALFFATLQSNFTGRSMDKLILLHQVYFRYAKMLIFTDHLDPLFFTVVLELLSASLILLVLIFSLKKIRLSYWLYSLLSFILPTLTGTFMSVPRFTLVLFPVFLYLALFFEKNHPYFRYAYYTLCLTMTLFSIFFFTRGYFIS</sequence>
<dbReference type="Pfam" id="PF04188">
    <property type="entry name" value="Mannosyl_trans2"/>
    <property type="match status" value="1"/>
</dbReference>
<evidence type="ECO:0000256" key="1">
    <source>
        <dbReference type="ARBA" id="ARBA00004477"/>
    </source>
</evidence>
<keyword evidence="9 10" id="KW-0472">Membrane</keyword>
<dbReference type="UniPathway" id="UPA00196"/>
<dbReference type="GO" id="GO:0006506">
    <property type="term" value="P:GPI anchor biosynthetic process"/>
    <property type="evidence" value="ECO:0007669"/>
    <property type="project" value="UniProtKB-UniPathway"/>
</dbReference>
<accession>A0A0G1DA59</accession>
<feature type="transmembrane region" description="Helical" evidence="10">
    <location>
        <begin position="208"/>
        <end position="228"/>
    </location>
</feature>
<feature type="transmembrane region" description="Helical" evidence="10">
    <location>
        <begin position="12"/>
        <end position="29"/>
    </location>
</feature>
<comment type="caution">
    <text evidence="11">The sequence shown here is derived from an EMBL/GenBank/DDBJ whole genome shotgun (WGS) entry which is preliminary data.</text>
</comment>
<evidence type="ECO:0000256" key="2">
    <source>
        <dbReference type="ARBA" id="ARBA00004687"/>
    </source>
</evidence>
<evidence type="ECO:0000256" key="3">
    <source>
        <dbReference type="ARBA" id="ARBA00022502"/>
    </source>
</evidence>
<keyword evidence="5" id="KW-0808">Transferase</keyword>
<evidence type="ECO:0000256" key="5">
    <source>
        <dbReference type="ARBA" id="ARBA00022679"/>
    </source>
</evidence>